<keyword evidence="3" id="KW-1185">Reference proteome</keyword>
<dbReference type="InterPro" id="IPR024029">
    <property type="entry name" value="Pyridox_Oxase_FMN-dep"/>
</dbReference>
<organism evidence="2 3">
    <name type="scientific">Plastorhodobacter daqingensis</name>
    <dbReference type="NCBI Taxonomy" id="1387281"/>
    <lineage>
        <taxon>Bacteria</taxon>
        <taxon>Pseudomonadati</taxon>
        <taxon>Pseudomonadota</taxon>
        <taxon>Alphaproteobacteria</taxon>
        <taxon>Rhodobacterales</taxon>
        <taxon>Paracoccaceae</taxon>
        <taxon>Plastorhodobacter</taxon>
    </lineage>
</organism>
<dbReference type="InterPro" id="IPR012349">
    <property type="entry name" value="Split_barrel_FMN-bd"/>
</dbReference>
<dbReference type="EMBL" id="JBHTFQ010000001">
    <property type="protein sequence ID" value="MFC7702949.1"/>
    <property type="molecule type" value="Genomic_DNA"/>
</dbReference>
<protein>
    <submittedName>
        <fullName evidence="2">Pyridoxamine 5'-phosphate oxidase family protein</fullName>
    </submittedName>
</protein>
<dbReference type="NCBIfam" id="TIGR04025">
    <property type="entry name" value="PPOX_FMN_DR2398"/>
    <property type="match status" value="1"/>
</dbReference>
<dbReference type="Proteomes" id="UP001596516">
    <property type="component" value="Unassembled WGS sequence"/>
</dbReference>
<dbReference type="RefSeq" id="WP_377398256.1">
    <property type="nucleotide sequence ID" value="NZ_JBHTFQ010000001.1"/>
</dbReference>
<evidence type="ECO:0000313" key="3">
    <source>
        <dbReference type="Proteomes" id="UP001596516"/>
    </source>
</evidence>
<proteinExistence type="predicted"/>
<dbReference type="SUPFAM" id="SSF50475">
    <property type="entry name" value="FMN-binding split barrel"/>
    <property type="match status" value="1"/>
</dbReference>
<evidence type="ECO:0000259" key="1">
    <source>
        <dbReference type="Pfam" id="PF01243"/>
    </source>
</evidence>
<dbReference type="PANTHER" id="PTHR42815">
    <property type="entry name" value="FAD-BINDING, PUTATIVE (AFU_ORTHOLOGUE AFUA_6G07600)-RELATED"/>
    <property type="match status" value="1"/>
</dbReference>
<dbReference type="Pfam" id="PF01243">
    <property type="entry name" value="PNPOx_N"/>
    <property type="match status" value="1"/>
</dbReference>
<evidence type="ECO:0000313" key="2">
    <source>
        <dbReference type="EMBL" id="MFC7702949.1"/>
    </source>
</evidence>
<name>A0ABW2UEB9_9RHOB</name>
<dbReference type="PANTHER" id="PTHR42815:SF2">
    <property type="entry name" value="FAD-BINDING, PUTATIVE (AFU_ORTHOLOGUE AFUA_6G07600)-RELATED"/>
    <property type="match status" value="1"/>
</dbReference>
<gene>
    <name evidence="2" type="ORF">ACFQXB_01925</name>
</gene>
<sequence length="201" mass="21957">MDYVTTPEALEALYGTPSEAALLKVARRLTPAYQAWIEASRFCILSTVGPGGTDASPRGDDGPVVRVMDPGTLALPDWKGNDRIDSLRNIVADGRVSLMFFISGASNVVRVNGQARVTADAALRESFARGGHLPRSVIVLVIEEVYAQCARAILRSRLWTAEHHARSLPSMGDILRELSEGRFDGAAYDSAWPERARTTMW</sequence>
<accession>A0ABW2UEB9</accession>
<dbReference type="InterPro" id="IPR011576">
    <property type="entry name" value="Pyridox_Oxase_N"/>
</dbReference>
<feature type="domain" description="Pyridoxamine 5'-phosphate oxidase N-terminal" evidence="1">
    <location>
        <begin position="29"/>
        <end position="149"/>
    </location>
</feature>
<dbReference type="Gene3D" id="2.30.110.10">
    <property type="entry name" value="Electron Transport, Fmn-binding Protein, Chain A"/>
    <property type="match status" value="1"/>
</dbReference>
<comment type="caution">
    <text evidence="2">The sequence shown here is derived from an EMBL/GenBank/DDBJ whole genome shotgun (WGS) entry which is preliminary data.</text>
</comment>
<reference evidence="3" key="1">
    <citation type="journal article" date="2019" name="Int. J. Syst. Evol. Microbiol.">
        <title>The Global Catalogue of Microorganisms (GCM) 10K type strain sequencing project: providing services to taxonomists for standard genome sequencing and annotation.</title>
        <authorList>
            <consortium name="The Broad Institute Genomics Platform"/>
            <consortium name="The Broad Institute Genome Sequencing Center for Infectious Disease"/>
            <person name="Wu L."/>
            <person name="Ma J."/>
        </authorList>
    </citation>
    <scope>NUCLEOTIDE SEQUENCE [LARGE SCALE GENOMIC DNA]</scope>
    <source>
        <strain evidence="3">CGMCC 1.12750</strain>
    </source>
</reference>